<name>A0ABW4YQQ1_9BACL</name>
<dbReference type="RefSeq" id="WP_377775628.1">
    <property type="nucleotide sequence ID" value="NZ_JBHUHO010000049.1"/>
</dbReference>
<gene>
    <name evidence="1" type="ORF">ACFSJH_20435</name>
</gene>
<sequence>MKNDVKFSRSIIIILIAVLLLAIVTQIARSQFVLKFMDNSTVYEQSENVKLLKHEMKNNLSVNMTVSDKTADNTYCLVYDGVDELSVAIKDNTMQVLEYMKQPYRVVNMDKETFVFEECSAVLLTVSLEELEYDIDNMDEYVSEGGSLFVMRSSHPSDVMAQMYRKLGFVHFTHMIGEFGIELTSNVLIGLNGSSFTDNFIYNDIVAGELDDSIQLLAQTSGELPLMWKKEYGLGSFVIFNGSALDQKDFRGIISGGISLLTPDYMYPIFNTKIFYIDDFPAPFRMGRDEEIYKLYGKDIPSFFRDIWWPQMLSAANKYDLKYTAVTIQTYQDNVKSPFPRLDDEEKHNLISFGREVIKNEGEVGIHGYNHQSMQTNASIAKHFDYKAWPGADDMKASITAILEYLGEALPNYKPMSYVPPSNVLGPEGRKALTEAWPEMSVIASLYGIDPDNRAYVQEFEVAEDGVVEMPRITSGYFDTPYNVWFEANTVNSIGVFSHFLHPDDLLDKDRNRDRVWTDLYKDFEQLLNRVETNYPWLRSITSAEAAIDVAHLLQSELEIQYEGNRISAKSTTLAKEQYFILRTDKKIAEMNNCDVQQIDQNTYLVTAYEQNFSFELSR</sequence>
<dbReference type="SUPFAM" id="SSF88713">
    <property type="entry name" value="Glycoside hydrolase/deacetylase"/>
    <property type="match status" value="1"/>
</dbReference>
<protein>
    <submittedName>
        <fullName evidence="1">DUF2194 domain-containing protein</fullName>
    </submittedName>
</protein>
<dbReference type="Pfam" id="PF09960">
    <property type="entry name" value="DUF2194"/>
    <property type="match status" value="2"/>
</dbReference>
<dbReference type="EMBL" id="JBHUHO010000049">
    <property type="protein sequence ID" value="MFD2118072.1"/>
    <property type="molecule type" value="Genomic_DNA"/>
</dbReference>
<dbReference type="CDD" id="cd10924">
    <property type="entry name" value="CE4_COG4878"/>
    <property type="match status" value="1"/>
</dbReference>
<dbReference type="InterPro" id="IPR018695">
    <property type="entry name" value="DUF2194"/>
</dbReference>
<organism evidence="1 2">
    <name type="scientific">Paenibacillus yanchengensis</name>
    <dbReference type="NCBI Taxonomy" id="2035833"/>
    <lineage>
        <taxon>Bacteria</taxon>
        <taxon>Bacillati</taxon>
        <taxon>Bacillota</taxon>
        <taxon>Bacilli</taxon>
        <taxon>Bacillales</taxon>
        <taxon>Paenibacillaceae</taxon>
        <taxon>Paenibacillus</taxon>
    </lineage>
</organism>
<reference evidence="2" key="1">
    <citation type="journal article" date="2019" name="Int. J. Syst. Evol. Microbiol.">
        <title>The Global Catalogue of Microorganisms (GCM) 10K type strain sequencing project: providing services to taxonomists for standard genome sequencing and annotation.</title>
        <authorList>
            <consortium name="The Broad Institute Genomics Platform"/>
            <consortium name="The Broad Institute Genome Sequencing Center for Infectious Disease"/>
            <person name="Wu L."/>
            <person name="Ma J."/>
        </authorList>
    </citation>
    <scope>NUCLEOTIDE SEQUENCE [LARGE SCALE GENOMIC DNA]</scope>
    <source>
        <strain evidence="2">GH52</strain>
    </source>
</reference>
<evidence type="ECO:0000313" key="2">
    <source>
        <dbReference type="Proteomes" id="UP001597362"/>
    </source>
</evidence>
<dbReference type="InterPro" id="IPR011330">
    <property type="entry name" value="Glyco_hydro/deAcase_b/a-brl"/>
</dbReference>
<dbReference type="Gene3D" id="3.20.20.370">
    <property type="entry name" value="Glycoside hydrolase/deacetylase"/>
    <property type="match status" value="1"/>
</dbReference>
<proteinExistence type="predicted"/>
<keyword evidence="2" id="KW-1185">Reference proteome</keyword>
<dbReference type="Proteomes" id="UP001597362">
    <property type="component" value="Unassembled WGS sequence"/>
</dbReference>
<accession>A0ABW4YQQ1</accession>
<comment type="caution">
    <text evidence="1">The sequence shown here is derived from an EMBL/GenBank/DDBJ whole genome shotgun (WGS) entry which is preliminary data.</text>
</comment>
<evidence type="ECO:0000313" key="1">
    <source>
        <dbReference type="EMBL" id="MFD2118072.1"/>
    </source>
</evidence>